<organism evidence="2 3">
    <name type="scientific">Aspergillus sclerotioniger CBS 115572</name>
    <dbReference type="NCBI Taxonomy" id="1450535"/>
    <lineage>
        <taxon>Eukaryota</taxon>
        <taxon>Fungi</taxon>
        <taxon>Dikarya</taxon>
        <taxon>Ascomycota</taxon>
        <taxon>Pezizomycotina</taxon>
        <taxon>Eurotiomycetes</taxon>
        <taxon>Eurotiomycetidae</taxon>
        <taxon>Eurotiales</taxon>
        <taxon>Aspergillaceae</taxon>
        <taxon>Aspergillus</taxon>
        <taxon>Aspergillus subgen. Circumdati</taxon>
    </lineage>
</organism>
<evidence type="ECO:0000313" key="2">
    <source>
        <dbReference type="EMBL" id="PWY76065.1"/>
    </source>
</evidence>
<dbReference type="STRING" id="1450535.A0A317VQ55"/>
<dbReference type="PANTHER" id="PTHR22946">
    <property type="entry name" value="DIENELACTONE HYDROLASE DOMAIN-CONTAINING PROTEIN-RELATED"/>
    <property type="match status" value="1"/>
</dbReference>
<protein>
    <submittedName>
        <fullName evidence="2">Alpha/beta-hydrolase</fullName>
    </submittedName>
</protein>
<dbReference type="InterPro" id="IPR010520">
    <property type="entry name" value="FrsA-like"/>
</dbReference>
<sequence length="435" mass="48295">MHKFFQSTWLDFEVIRILGTAPNGGADICEVLEAVGSIQEGDAESWNKAWKAQADRAEATGLRCLQTGNRELAKRAFLRASNYTRASGYMFIGETPSQQDPRGLEIAERAIALFKRGVKLADAPVEFLHIPYPGGVHLQGYLYLPRASKRLPGQTIPLLINCGGADSTQEELYFLNPCAASEMGYACLTFDGPGQGMALRKHGLVLRPDWEYVTRHVLDYLAHFVSLRPDLDLDLDRIAVSGSALGGYFALRVASDPRIKVCVAMDPVHDMWDFGTQHVSGTFMKAWIDGWVSNATVDSMINFAARRSFQLKWEVSLAGAFWQLDRPTDILLQMKKFTLKGDGESGGFLERVKCPTMVSGATDSLYLDVASHTMMVWKGLQHLPEADRRLWLAETPADGALQAKIGAFALSNEYTFSFLDEKLGIMRERLEGTVE</sequence>
<dbReference type="Pfam" id="PF06500">
    <property type="entry name" value="FrsA-like"/>
    <property type="match status" value="1"/>
</dbReference>
<dbReference type="Proteomes" id="UP000246702">
    <property type="component" value="Unassembled WGS sequence"/>
</dbReference>
<dbReference type="OrthoDB" id="249703at2759"/>
<dbReference type="EMBL" id="MSFK01000028">
    <property type="protein sequence ID" value="PWY76065.1"/>
    <property type="molecule type" value="Genomic_DNA"/>
</dbReference>
<dbReference type="InterPro" id="IPR029058">
    <property type="entry name" value="AB_hydrolase_fold"/>
</dbReference>
<evidence type="ECO:0000256" key="1">
    <source>
        <dbReference type="ARBA" id="ARBA00022801"/>
    </source>
</evidence>
<dbReference type="RefSeq" id="XP_025464062.1">
    <property type="nucleotide sequence ID" value="XM_025616484.1"/>
</dbReference>
<reference evidence="2 3" key="1">
    <citation type="submission" date="2016-12" db="EMBL/GenBank/DDBJ databases">
        <title>The genomes of Aspergillus section Nigri reveals drivers in fungal speciation.</title>
        <authorList>
            <consortium name="DOE Joint Genome Institute"/>
            <person name="Vesth T.C."/>
            <person name="Nybo J."/>
            <person name="Theobald S."/>
            <person name="Brandl J."/>
            <person name="Frisvad J.C."/>
            <person name="Nielsen K.F."/>
            <person name="Lyhne E.K."/>
            <person name="Kogle M.E."/>
            <person name="Kuo A."/>
            <person name="Riley R."/>
            <person name="Clum A."/>
            <person name="Nolan M."/>
            <person name="Lipzen A."/>
            <person name="Salamov A."/>
            <person name="Henrissat B."/>
            <person name="Wiebenga A."/>
            <person name="De Vries R.P."/>
            <person name="Grigoriev I.V."/>
            <person name="Mortensen U.H."/>
            <person name="Andersen M.R."/>
            <person name="Baker S.E."/>
        </authorList>
    </citation>
    <scope>NUCLEOTIDE SEQUENCE [LARGE SCALE GENOMIC DNA]</scope>
    <source>
        <strain evidence="2 3">CBS 115572</strain>
    </source>
</reference>
<evidence type="ECO:0000313" key="3">
    <source>
        <dbReference type="Proteomes" id="UP000246702"/>
    </source>
</evidence>
<dbReference type="GO" id="GO:0016787">
    <property type="term" value="F:hydrolase activity"/>
    <property type="evidence" value="ECO:0007669"/>
    <property type="project" value="UniProtKB-KW"/>
</dbReference>
<dbReference type="AlphaFoldDB" id="A0A317VQ55"/>
<dbReference type="InterPro" id="IPR050261">
    <property type="entry name" value="FrsA_esterase"/>
</dbReference>
<name>A0A317VQ55_9EURO</name>
<comment type="caution">
    <text evidence="2">The sequence shown here is derived from an EMBL/GenBank/DDBJ whole genome shotgun (WGS) entry which is preliminary data.</text>
</comment>
<keyword evidence="3" id="KW-1185">Reference proteome</keyword>
<dbReference type="GeneID" id="37118627"/>
<dbReference type="Gene3D" id="3.40.50.1820">
    <property type="entry name" value="alpha/beta hydrolase"/>
    <property type="match status" value="1"/>
</dbReference>
<keyword evidence="1 2" id="KW-0378">Hydrolase</keyword>
<proteinExistence type="predicted"/>
<dbReference type="PANTHER" id="PTHR22946:SF13">
    <property type="entry name" value="ALPHA_BETA HYDROLASE PSOB"/>
    <property type="match status" value="1"/>
</dbReference>
<dbReference type="SUPFAM" id="SSF53474">
    <property type="entry name" value="alpha/beta-Hydrolases"/>
    <property type="match status" value="1"/>
</dbReference>
<dbReference type="Gene3D" id="1.20.1440.110">
    <property type="entry name" value="acylaminoacyl peptidase"/>
    <property type="match status" value="1"/>
</dbReference>
<gene>
    <name evidence="2" type="ORF">BO94DRAFT_605339</name>
</gene>
<accession>A0A317VQ55</accession>